<gene>
    <name evidence="2" type="ORF">HMPREF0731_1922</name>
</gene>
<dbReference type="RefSeq" id="WP_007004339.1">
    <property type="nucleotide sequence ID" value="NZ_GG770779.1"/>
</dbReference>
<name>D5RLG1_9PROT</name>
<protein>
    <submittedName>
        <fullName evidence="2">Uncharacterized protein</fullName>
    </submittedName>
</protein>
<sequence length="164" mass="16883">MPRSLPALLAGLLLAAPVTQARAADPAFESLVPGLAITPLASLPPAPASARQRQGCETRLMRNPRSEAARQVAAAGWGVTGEEKLGRYQAVSFAGEFQGGTSGSCQIGQGNVAIFEGGRLLAVAYAERGAPRSIGGIAPLWPDGLRLWDGDFLAAPLADLRPAG</sequence>
<comment type="caution">
    <text evidence="2">The sequence shown here is derived from an EMBL/GenBank/DDBJ whole genome shotgun (WGS) entry which is preliminary data.</text>
</comment>
<evidence type="ECO:0000256" key="1">
    <source>
        <dbReference type="SAM" id="SignalP"/>
    </source>
</evidence>
<dbReference type="EMBL" id="ADVL01000312">
    <property type="protein sequence ID" value="EFH11867.1"/>
    <property type="molecule type" value="Genomic_DNA"/>
</dbReference>
<feature type="signal peptide" evidence="1">
    <location>
        <begin position="1"/>
        <end position="23"/>
    </location>
</feature>
<accession>D5RLG1</accession>
<keyword evidence="3" id="KW-1185">Reference proteome</keyword>
<keyword evidence="1" id="KW-0732">Signal</keyword>
<feature type="non-terminal residue" evidence="2">
    <location>
        <position position="164"/>
    </location>
</feature>
<feature type="chain" id="PRO_5003075732" evidence="1">
    <location>
        <begin position="24"/>
        <end position="164"/>
    </location>
</feature>
<organism evidence="2 3">
    <name type="scientific">Pseudoroseomonas cervicalis ATCC 49957</name>
    <dbReference type="NCBI Taxonomy" id="525371"/>
    <lineage>
        <taxon>Bacteria</taxon>
        <taxon>Pseudomonadati</taxon>
        <taxon>Pseudomonadota</taxon>
        <taxon>Alphaproteobacteria</taxon>
        <taxon>Acetobacterales</taxon>
        <taxon>Roseomonadaceae</taxon>
        <taxon>Roseomonas</taxon>
    </lineage>
</organism>
<dbReference type="HOGENOM" id="CLU_1622561_0_0_5"/>
<dbReference type="AlphaFoldDB" id="D5RLG1"/>
<evidence type="ECO:0000313" key="2">
    <source>
        <dbReference type="EMBL" id="EFH11867.1"/>
    </source>
</evidence>
<dbReference type="Proteomes" id="UP000005324">
    <property type="component" value="Unassembled WGS sequence"/>
</dbReference>
<reference evidence="2 3" key="1">
    <citation type="submission" date="2010-04" db="EMBL/GenBank/DDBJ databases">
        <authorList>
            <person name="Qin X."/>
            <person name="Bachman B."/>
            <person name="Battles P."/>
            <person name="Bell A."/>
            <person name="Bess C."/>
            <person name="Bickham C."/>
            <person name="Chaboub L."/>
            <person name="Chen D."/>
            <person name="Coyle M."/>
            <person name="Deiros D.R."/>
            <person name="Dinh H."/>
            <person name="Forbes L."/>
            <person name="Fowler G."/>
            <person name="Francisco L."/>
            <person name="Fu Q."/>
            <person name="Gubbala S."/>
            <person name="Hale W."/>
            <person name="Han Y."/>
            <person name="Hemphill L."/>
            <person name="Highlander S.K."/>
            <person name="Hirani K."/>
            <person name="Hogues M."/>
            <person name="Jackson L."/>
            <person name="Jakkamsetti A."/>
            <person name="Javaid M."/>
            <person name="Jiang H."/>
            <person name="Korchina V."/>
            <person name="Kovar C."/>
            <person name="Lara F."/>
            <person name="Lee S."/>
            <person name="Mata R."/>
            <person name="Mathew T."/>
            <person name="Moen C."/>
            <person name="Morales K."/>
            <person name="Munidasa M."/>
            <person name="Nazareth L."/>
            <person name="Ngo R."/>
            <person name="Nguyen L."/>
            <person name="Okwuonu G."/>
            <person name="Ongeri F."/>
            <person name="Patil S."/>
            <person name="Petrosino J."/>
            <person name="Pham C."/>
            <person name="Pham P."/>
            <person name="Pu L.-L."/>
            <person name="Puazo M."/>
            <person name="Raj R."/>
            <person name="Reid J."/>
            <person name="Rouhana J."/>
            <person name="Saada N."/>
            <person name="Shang Y."/>
            <person name="Simmons D."/>
            <person name="Thornton R."/>
            <person name="Warren J."/>
            <person name="Weissenberger G."/>
            <person name="Zhang J."/>
            <person name="Zhang L."/>
            <person name="Zhou C."/>
            <person name="Zhu D."/>
            <person name="Muzny D."/>
            <person name="Worley K."/>
            <person name="Gibbs R."/>
        </authorList>
    </citation>
    <scope>NUCLEOTIDE SEQUENCE [LARGE SCALE GENOMIC DNA]</scope>
    <source>
        <strain evidence="2 3">ATCC 49957</strain>
    </source>
</reference>
<evidence type="ECO:0000313" key="3">
    <source>
        <dbReference type="Proteomes" id="UP000005324"/>
    </source>
</evidence>
<proteinExistence type="predicted"/>